<dbReference type="CDD" id="cd03801">
    <property type="entry name" value="GT4_PimA-like"/>
    <property type="match status" value="1"/>
</dbReference>
<evidence type="ECO:0000313" key="3">
    <source>
        <dbReference type="EMBL" id="NNM74892.1"/>
    </source>
</evidence>
<dbReference type="AlphaFoldDB" id="A0A849I5Z5"/>
<keyword evidence="2 3" id="KW-0808">Transferase</keyword>
<keyword evidence="4" id="KW-1185">Reference proteome</keyword>
<dbReference type="EMBL" id="JABEPP010000006">
    <property type="protein sequence ID" value="NNM74892.1"/>
    <property type="molecule type" value="Genomic_DNA"/>
</dbReference>
<dbReference type="PANTHER" id="PTHR12526:SF510">
    <property type="entry name" value="D-INOSITOL 3-PHOSPHATE GLYCOSYLTRANSFERASE"/>
    <property type="match status" value="1"/>
</dbReference>
<dbReference type="GO" id="GO:0016757">
    <property type="term" value="F:glycosyltransferase activity"/>
    <property type="evidence" value="ECO:0007669"/>
    <property type="project" value="UniProtKB-KW"/>
</dbReference>
<proteinExistence type="predicted"/>
<dbReference type="Pfam" id="PF13692">
    <property type="entry name" value="Glyco_trans_1_4"/>
    <property type="match status" value="1"/>
</dbReference>
<dbReference type="SUPFAM" id="SSF53756">
    <property type="entry name" value="UDP-Glycosyltransferase/glycogen phosphorylase"/>
    <property type="match status" value="1"/>
</dbReference>
<reference evidence="3 4" key="1">
    <citation type="submission" date="2020-04" db="EMBL/GenBank/DDBJ databases">
        <title>Enterovirga sp. isolate from soil.</title>
        <authorList>
            <person name="Chea S."/>
            <person name="Kim D.-U."/>
        </authorList>
    </citation>
    <scope>NUCLEOTIDE SEQUENCE [LARGE SCALE GENOMIC DNA]</scope>
    <source>
        <strain evidence="3 4">DB1703</strain>
    </source>
</reference>
<organism evidence="3 4">
    <name type="scientific">Enterovirga aerilata</name>
    <dbReference type="NCBI Taxonomy" id="2730920"/>
    <lineage>
        <taxon>Bacteria</taxon>
        <taxon>Pseudomonadati</taxon>
        <taxon>Pseudomonadota</taxon>
        <taxon>Alphaproteobacteria</taxon>
        <taxon>Hyphomicrobiales</taxon>
        <taxon>Methylobacteriaceae</taxon>
        <taxon>Enterovirga</taxon>
    </lineage>
</organism>
<accession>A0A849I5Z5</accession>
<keyword evidence="1" id="KW-0328">Glycosyltransferase</keyword>
<gene>
    <name evidence="3" type="ORF">HJG44_21250</name>
</gene>
<evidence type="ECO:0000256" key="2">
    <source>
        <dbReference type="ARBA" id="ARBA00022679"/>
    </source>
</evidence>
<sequence length="373" mass="39521">MNPVPVAFYAPMKPPDHAQPSGDRTMARLLLRALGSAGYAPEIASRIRTWEAGGDEVRQRAIRAASLEEAERLAAGYARSPAQARPRLWFTYHCYYKAPDHLGPEIARRLGIPYVIAEASRAPKRAGGPYAFANAAAEDAIAAADTLFVMTGQDRECLERALRPGQRLIALPPFVDAAPLAVSSRRSSGSVRLLAVGMMRPGDKLSSYRILAEALARIPDLPWFLDVAGDGMARPEVERLFAGFGSRVTLLGARDEASLASLYAHADLLVWPAVNEAYGMALLEAQAQGCPVVAGRCGGVPDVVLDGVTGRLAPPGETGAFAEAVAALVGDPVRRAEMGEAALRFVRRERSLAGAAAILREALGPLVALPGAA</sequence>
<dbReference type="PANTHER" id="PTHR12526">
    <property type="entry name" value="GLYCOSYLTRANSFERASE"/>
    <property type="match status" value="1"/>
</dbReference>
<comment type="caution">
    <text evidence="3">The sequence shown here is derived from an EMBL/GenBank/DDBJ whole genome shotgun (WGS) entry which is preliminary data.</text>
</comment>
<protein>
    <submittedName>
        <fullName evidence="3">Glycosyltransferase family 4 protein</fullName>
    </submittedName>
</protein>
<evidence type="ECO:0000313" key="4">
    <source>
        <dbReference type="Proteomes" id="UP000564885"/>
    </source>
</evidence>
<name>A0A849I5Z5_9HYPH</name>
<dbReference type="Proteomes" id="UP000564885">
    <property type="component" value="Unassembled WGS sequence"/>
</dbReference>
<dbReference type="Gene3D" id="3.40.50.2000">
    <property type="entry name" value="Glycogen Phosphorylase B"/>
    <property type="match status" value="2"/>
</dbReference>
<evidence type="ECO:0000256" key="1">
    <source>
        <dbReference type="ARBA" id="ARBA00022676"/>
    </source>
</evidence>
<dbReference type="RefSeq" id="WP_171220332.1">
    <property type="nucleotide sequence ID" value="NZ_JABEPP010000006.1"/>
</dbReference>